<gene>
    <name evidence="2" type="ORF">CFAM422_007664</name>
</gene>
<comment type="caution">
    <text evidence="2">The sequence shown here is derived from an EMBL/GenBank/DDBJ whole genome shotgun (WGS) entry which is preliminary data.</text>
</comment>
<organism evidence="2 3">
    <name type="scientific">Trichoderma lentiforme</name>
    <dbReference type="NCBI Taxonomy" id="1567552"/>
    <lineage>
        <taxon>Eukaryota</taxon>
        <taxon>Fungi</taxon>
        <taxon>Dikarya</taxon>
        <taxon>Ascomycota</taxon>
        <taxon>Pezizomycotina</taxon>
        <taxon>Sordariomycetes</taxon>
        <taxon>Hypocreomycetidae</taxon>
        <taxon>Hypocreales</taxon>
        <taxon>Hypocreaceae</taxon>
        <taxon>Trichoderma</taxon>
    </lineage>
</organism>
<name>A0A9P4XB96_9HYPO</name>
<evidence type="ECO:0000313" key="3">
    <source>
        <dbReference type="Proteomes" id="UP000801864"/>
    </source>
</evidence>
<dbReference type="AlphaFoldDB" id="A0A9P4XB96"/>
<feature type="compositionally biased region" description="Acidic residues" evidence="1">
    <location>
        <begin position="119"/>
        <end position="135"/>
    </location>
</feature>
<sequence>MVQTFAIALPLRGHRADALNADSVWKSGNVERLSVQILDWYEEDEEEEEGEEKSLVLCIFSVFEAKRRRKRKIEGENEEQGGRLKNRRTREETEEEDEDAGTGRWAERILNKSGVGSTFEDDERDDEDYRSDDEAVGWQNWGAV</sequence>
<proteinExistence type="predicted"/>
<reference evidence="2 3" key="1">
    <citation type="submission" date="2018-06" db="EMBL/GenBank/DDBJ databases">
        <title>Genome analysis of cellulolytic fungus Trichoderma lentiforme CFAM-422.</title>
        <authorList>
            <person name="Steindorff A.S."/>
            <person name="Formighieri E.F."/>
            <person name="Midorikawa G.E.O."/>
            <person name="Tamietti M.S."/>
            <person name="Ramos E.Z."/>
            <person name="Silva A.S."/>
            <person name="Bon E.P.S."/>
            <person name="Mendes T.D."/>
            <person name="Damaso M.C.T."/>
            <person name="Favaro L.C.L."/>
        </authorList>
    </citation>
    <scope>NUCLEOTIDE SEQUENCE [LARGE SCALE GENOMIC DNA]</scope>
    <source>
        <strain evidence="2 3">CFAM-422</strain>
    </source>
</reference>
<protein>
    <submittedName>
        <fullName evidence="2">Uncharacterized protein</fullName>
    </submittedName>
</protein>
<evidence type="ECO:0000313" key="2">
    <source>
        <dbReference type="EMBL" id="KAF3068684.1"/>
    </source>
</evidence>
<evidence type="ECO:0000256" key="1">
    <source>
        <dbReference type="SAM" id="MobiDB-lite"/>
    </source>
</evidence>
<keyword evidence="3" id="KW-1185">Reference proteome</keyword>
<feature type="region of interest" description="Disordered" evidence="1">
    <location>
        <begin position="68"/>
        <end position="144"/>
    </location>
</feature>
<accession>A0A9P4XB96</accession>
<dbReference type="Proteomes" id="UP000801864">
    <property type="component" value="Unassembled WGS sequence"/>
</dbReference>
<dbReference type="EMBL" id="QLNT01000013">
    <property type="protein sequence ID" value="KAF3068684.1"/>
    <property type="molecule type" value="Genomic_DNA"/>
</dbReference>